<reference evidence="2" key="1">
    <citation type="journal article" date="2019" name="Int. J. Syst. Evol. Microbiol.">
        <title>The Global Catalogue of Microorganisms (GCM) 10K type strain sequencing project: providing services to taxonomists for standard genome sequencing and annotation.</title>
        <authorList>
            <consortium name="The Broad Institute Genomics Platform"/>
            <consortium name="The Broad Institute Genome Sequencing Center for Infectious Disease"/>
            <person name="Wu L."/>
            <person name="Ma J."/>
        </authorList>
    </citation>
    <scope>NUCLEOTIDE SEQUENCE [LARGE SCALE GENOMIC DNA]</scope>
    <source>
        <strain evidence="2">KCTC 42911</strain>
    </source>
</reference>
<protein>
    <submittedName>
        <fullName evidence="1">DUF3604 domain-containing protein</fullName>
    </submittedName>
</protein>
<evidence type="ECO:0000313" key="2">
    <source>
        <dbReference type="Proteomes" id="UP001595629"/>
    </source>
</evidence>
<gene>
    <name evidence="1" type="ORF">ACFORG_20525</name>
</gene>
<dbReference type="Pfam" id="PF12228">
    <property type="entry name" value="DUF3604"/>
    <property type="match status" value="1"/>
</dbReference>
<dbReference type="Gene3D" id="3.20.20.140">
    <property type="entry name" value="Metal-dependent hydrolases"/>
    <property type="match status" value="1"/>
</dbReference>
<keyword evidence="2" id="KW-1185">Reference proteome</keyword>
<sequence>MIPDDLMGDIWPKAQPGPDDADYGSTRFSPLGRFPVRSFQSFTLVYTVGEFGLDDTGAIKIVGRWTSDGGGVQFTDPGAMNYVTATASNGVDLYLHAEPFPHQRPWYNGIRVTVKRGYMSPGDTITVILGDRSLGSPGFQLQTFCEAAFEFRVLADVCATGVFLPVSSHAIEIGPGPVTKWVLTAPTLRHAGDSFSLGIRGEDAWGNASDQTPSHLQVTGAGITGLPQSVALEPGARAARVDGLRAEAEGTYRLTLQDVEGAVLAVSNPLVVRSSGPRSFWGDLHGQSGETVGINPMRDYLQFARDVAFLDVTSHQANDFQLTNAFWQQINELTAEFNQNGSFVVFPGYEWSGNTPVGGDHNVFFASEGRQIRRSSHALLEDRSDIDTDANTLPELFAALKDEDCVLFAHVGGRPADISRAEDARLRTAVEVHSDWGTFEWIMTDAFELGYRVGLVCNSDGHKGAPGACYPGASEFGAYSGLTCFLADNLTREDVFGSLRRRHHYGTTGCRLHLEVTAHLGKCGGVFAIDPRLEMNEPVPSETAQMGDIVRTTGDHLDLSVLVEAPSPIERVDILNGAAIVRTLRPHDAEPDGRLRVVWQGAEYRGRGRTTRWRGKISFDQARIREMAKINSWNLEREFEIVSERSIAFDAVTTGNFGGCDIWLDRDEGTVSIKTDLVSSSLELSRITGDDTIIEAGGLDRKLRLFRLPRIMDRRNLQEDLTLQLNPGRDNPIWVRVVTEDGFVAWSSPIYVTR</sequence>
<proteinExistence type="predicted"/>
<name>A0ABV7TNM0_9RHOB</name>
<dbReference type="InterPro" id="IPR022028">
    <property type="entry name" value="DUF3604"/>
</dbReference>
<dbReference type="Proteomes" id="UP001595629">
    <property type="component" value="Unassembled WGS sequence"/>
</dbReference>
<dbReference type="InterPro" id="IPR016195">
    <property type="entry name" value="Pol/histidinol_Pase-like"/>
</dbReference>
<evidence type="ECO:0000313" key="1">
    <source>
        <dbReference type="EMBL" id="MFC3616134.1"/>
    </source>
</evidence>
<accession>A0ABV7TNM0</accession>
<dbReference type="RefSeq" id="WP_386737439.1">
    <property type="nucleotide sequence ID" value="NZ_JBHRXI010000044.1"/>
</dbReference>
<dbReference type="SUPFAM" id="SSF89550">
    <property type="entry name" value="PHP domain-like"/>
    <property type="match status" value="1"/>
</dbReference>
<organism evidence="1 2">
    <name type="scientific">Lutimaribacter marinistellae</name>
    <dbReference type="NCBI Taxonomy" id="1820329"/>
    <lineage>
        <taxon>Bacteria</taxon>
        <taxon>Pseudomonadati</taxon>
        <taxon>Pseudomonadota</taxon>
        <taxon>Alphaproteobacteria</taxon>
        <taxon>Rhodobacterales</taxon>
        <taxon>Roseobacteraceae</taxon>
        <taxon>Lutimaribacter</taxon>
    </lineage>
</organism>
<dbReference type="EMBL" id="JBHRXI010000044">
    <property type="protein sequence ID" value="MFC3616134.1"/>
    <property type="molecule type" value="Genomic_DNA"/>
</dbReference>
<comment type="caution">
    <text evidence="1">The sequence shown here is derived from an EMBL/GenBank/DDBJ whole genome shotgun (WGS) entry which is preliminary data.</text>
</comment>